<proteinExistence type="predicted"/>
<feature type="transmembrane region" description="Helical" evidence="1">
    <location>
        <begin position="12"/>
        <end position="29"/>
    </location>
</feature>
<evidence type="ECO:0000313" key="3">
    <source>
        <dbReference type="Proteomes" id="UP000184088"/>
    </source>
</evidence>
<dbReference type="STRING" id="1121256.SAMN02746089_00376"/>
<evidence type="ECO:0000313" key="2">
    <source>
        <dbReference type="EMBL" id="SHE51507.1"/>
    </source>
</evidence>
<sequence>MSLTNREKRLIILLIIVSILALYYQYIIYPRLLKINELKANYMSMERRYNSTTKSIDVSNIGDSIKKYERQLALYDEYIPEYSNIEDFIVELYKYAETSGIKIQSIQFDQEQQGSKQQEAKSKVYKVYPMIIDVKGSYTCIANFVTMIQNSRRLTTIKGVSLSRSEESINAIINVNIYYQKDSFMNAKMGKYSGKDDPFKPLVTPVQGQSTQSNGNLTQTGSSQVQQEINKEITNQLKETINSLIDNIGKK</sequence>
<evidence type="ECO:0000256" key="1">
    <source>
        <dbReference type="SAM" id="Phobius"/>
    </source>
</evidence>
<keyword evidence="3" id="KW-1185">Reference proteome</keyword>
<dbReference type="PANTHER" id="PTHR39555">
    <property type="entry name" value="FIMBRIAL ASSEMBLY PROTEIN PILO-LIKE PROTEIN-RELATED"/>
    <property type="match status" value="1"/>
</dbReference>
<dbReference type="AlphaFoldDB" id="A0A1M4U4N4"/>
<protein>
    <submittedName>
        <fullName evidence="2">Pilus assembly protein, PilO</fullName>
    </submittedName>
</protein>
<dbReference type="PANTHER" id="PTHR39555:SF1">
    <property type="entry name" value="TYPE IV PILUS INNER MEMBRANE COMPONENT PILO"/>
    <property type="match status" value="1"/>
</dbReference>
<dbReference type="GO" id="GO:0043107">
    <property type="term" value="P:type IV pilus-dependent motility"/>
    <property type="evidence" value="ECO:0007669"/>
    <property type="project" value="InterPro"/>
</dbReference>
<keyword evidence="1" id="KW-0812">Transmembrane</keyword>
<dbReference type="Gene3D" id="3.30.70.60">
    <property type="match status" value="1"/>
</dbReference>
<dbReference type="OrthoDB" id="1704601at2"/>
<dbReference type="GO" id="GO:0043683">
    <property type="term" value="P:type IV pilus assembly"/>
    <property type="evidence" value="ECO:0007669"/>
    <property type="project" value="InterPro"/>
</dbReference>
<dbReference type="EMBL" id="FQVH01000002">
    <property type="protein sequence ID" value="SHE51507.1"/>
    <property type="molecule type" value="Genomic_DNA"/>
</dbReference>
<accession>A0A1M4U4N4</accession>
<gene>
    <name evidence="2" type="ORF">SAMN02746089_00376</name>
</gene>
<reference evidence="2 3" key="1">
    <citation type="submission" date="2016-11" db="EMBL/GenBank/DDBJ databases">
        <authorList>
            <person name="Jaros S."/>
            <person name="Januszkiewicz K."/>
            <person name="Wedrychowicz H."/>
        </authorList>
    </citation>
    <scope>NUCLEOTIDE SEQUENCE [LARGE SCALE GENOMIC DNA]</scope>
    <source>
        <strain evidence="2 3">DSM 17918</strain>
    </source>
</reference>
<dbReference type="Pfam" id="PF04350">
    <property type="entry name" value="PilO"/>
    <property type="match status" value="1"/>
</dbReference>
<dbReference type="Proteomes" id="UP000184088">
    <property type="component" value="Unassembled WGS sequence"/>
</dbReference>
<keyword evidence="1" id="KW-0472">Membrane</keyword>
<dbReference type="RefSeq" id="WP_073341400.1">
    <property type="nucleotide sequence ID" value="NZ_FQVH01000002.1"/>
</dbReference>
<dbReference type="InterPro" id="IPR007445">
    <property type="entry name" value="PilO"/>
</dbReference>
<dbReference type="InterPro" id="IPR014717">
    <property type="entry name" value="Transl_elong_EF1B/ribsomal_bS6"/>
</dbReference>
<name>A0A1M4U4N4_9THEO</name>
<organism evidence="2 3">
    <name type="scientific">Caldanaerobius fijiensis DSM 17918</name>
    <dbReference type="NCBI Taxonomy" id="1121256"/>
    <lineage>
        <taxon>Bacteria</taxon>
        <taxon>Bacillati</taxon>
        <taxon>Bacillota</taxon>
        <taxon>Clostridia</taxon>
        <taxon>Thermoanaerobacterales</taxon>
        <taxon>Thermoanaerobacteraceae</taxon>
        <taxon>Caldanaerobius</taxon>
    </lineage>
</organism>
<keyword evidence="1" id="KW-1133">Transmembrane helix</keyword>